<dbReference type="Ensembl" id="ENSMFAT00000092861.1">
    <property type="protein sequence ID" value="ENSMFAP00000055750.1"/>
    <property type="gene ID" value="ENSMFAG00000059685.1"/>
</dbReference>
<feature type="region of interest" description="Disordered" evidence="1">
    <location>
        <begin position="27"/>
        <end position="74"/>
    </location>
</feature>
<evidence type="ECO:0000256" key="1">
    <source>
        <dbReference type="SAM" id="MobiDB-lite"/>
    </source>
</evidence>
<evidence type="ECO:0000313" key="3">
    <source>
        <dbReference type="Proteomes" id="UP000233100"/>
    </source>
</evidence>
<reference evidence="2" key="3">
    <citation type="submission" date="2025-09" db="UniProtKB">
        <authorList>
            <consortium name="Ensembl"/>
        </authorList>
    </citation>
    <scope>IDENTIFICATION</scope>
</reference>
<protein>
    <submittedName>
        <fullName evidence="2">Uncharacterized protein</fullName>
    </submittedName>
</protein>
<reference evidence="2" key="2">
    <citation type="submission" date="2025-08" db="UniProtKB">
        <authorList>
            <consortium name="Ensembl"/>
        </authorList>
    </citation>
    <scope>IDENTIFICATION</scope>
</reference>
<name>A0A7N9CW15_MACFA</name>
<dbReference type="Proteomes" id="UP000233100">
    <property type="component" value="Chromosome 7"/>
</dbReference>
<proteinExistence type="predicted"/>
<reference evidence="2 3" key="1">
    <citation type="submission" date="2013-03" db="EMBL/GenBank/DDBJ databases">
        <authorList>
            <person name="Warren W."/>
            <person name="Wilson R.K."/>
        </authorList>
    </citation>
    <scope>NUCLEOTIDE SEQUENCE</scope>
</reference>
<feature type="compositionally biased region" description="Polar residues" evidence="1">
    <location>
        <begin position="49"/>
        <end position="64"/>
    </location>
</feature>
<feature type="compositionally biased region" description="Low complexity" evidence="1">
    <location>
        <begin position="39"/>
        <end position="48"/>
    </location>
</feature>
<sequence length="161" mass="16907">EEEVPGCLTPLTLTLTVGKAYTSPLKEYWQRNSPGGPAGAKKNGKTNGSVPETATSGGSHSPGDSATGILGDSPISFAPLKELEVRGSGQRCSDPAGQSSNLLPQWGLGAPLPAEIAHTHPSPNDCSLYLSMTPPPLCMRLRARAKNYQQLWTRGPSKSVN</sequence>
<evidence type="ECO:0000313" key="2">
    <source>
        <dbReference type="Ensembl" id="ENSMFAP00000055750.1"/>
    </source>
</evidence>
<dbReference type="AlphaFoldDB" id="A0A7N9CW15"/>
<keyword evidence="3" id="KW-1185">Reference proteome</keyword>
<accession>A0A7N9CW15</accession>
<organism evidence="2 3">
    <name type="scientific">Macaca fascicularis</name>
    <name type="common">Crab-eating macaque</name>
    <name type="synonym">Cynomolgus monkey</name>
    <dbReference type="NCBI Taxonomy" id="9541"/>
    <lineage>
        <taxon>Eukaryota</taxon>
        <taxon>Metazoa</taxon>
        <taxon>Chordata</taxon>
        <taxon>Craniata</taxon>
        <taxon>Vertebrata</taxon>
        <taxon>Euteleostomi</taxon>
        <taxon>Mammalia</taxon>
        <taxon>Eutheria</taxon>
        <taxon>Euarchontoglires</taxon>
        <taxon>Primates</taxon>
        <taxon>Haplorrhini</taxon>
        <taxon>Catarrhini</taxon>
        <taxon>Cercopithecidae</taxon>
        <taxon>Cercopithecinae</taxon>
        <taxon>Macaca</taxon>
    </lineage>
</organism>